<comment type="caution">
    <text evidence="1">The sequence shown here is derived from an EMBL/GenBank/DDBJ whole genome shotgun (WGS) entry which is preliminary data.</text>
</comment>
<protein>
    <submittedName>
        <fullName evidence="1">Uncharacterized protein</fullName>
    </submittedName>
</protein>
<evidence type="ECO:0000313" key="1">
    <source>
        <dbReference type="EMBL" id="CAA0825097.1"/>
    </source>
</evidence>
<gene>
    <name evidence="1" type="ORF">SHERM_21882</name>
</gene>
<accession>A0A9N7N8L7</accession>
<proteinExistence type="predicted"/>
<dbReference type="Proteomes" id="UP001153555">
    <property type="component" value="Unassembled WGS sequence"/>
</dbReference>
<reference evidence="1" key="1">
    <citation type="submission" date="2019-12" db="EMBL/GenBank/DDBJ databases">
        <authorList>
            <person name="Scholes J."/>
        </authorList>
    </citation>
    <scope>NUCLEOTIDE SEQUENCE</scope>
</reference>
<name>A0A9N7N8L7_STRHE</name>
<organism evidence="1 2">
    <name type="scientific">Striga hermonthica</name>
    <name type="common">Purple witchweed</name>
    <name type="synonym">Buchnera hermonthica</name>
    <dbReference type="NCBI Taxonomy" id="68872"/>
    <lineage>
        <taxon>Eukaryota</taxon>
        <taxon>Viridiplantae</taxon>
        <taxon>Streptophyta</taxon>
        <taxon>Embryophyta</taxon>
        <taxon>Tracheophyta</taxon>
        <taxon>Spermatophyta</taxon>
        <taxon>Magnoliopsida</taxon>
        <taxon>eudicotyledons</taxon>
        <taxon>Gunneridae</taxon>
        <taxon>Pentapetalae</taxon>
        <taxon>asterids</taxon>
        <taxon>lamiids</taxon>
        <taxon>Lamiales</taxon>
        <taxon>Orobanchaceae</taxon>
        <taxon>Buchnereae</taxon>
        <taxon>Striga</taxon>
    </lineage>
</organism>
<dbReference type="OrthoDB" id="1923904at2759"/>
<evidence type="ECO:0000313" key="2">
    <source>
        <dbReference type="Proteomes" id="UP001153555"/>
    </source>
</evidence>
<keyword evidence="2" id="KW-1185">Reference proteome</keyword>
<dbReference type="AlphaFoldDB" id="A0A9N7N8L7"/>
<dbReference type="EMBL" id="CACSLK010026072">
    <property type="protein sequence ID" value="CAA0825097.1"/>
    <property type="molecule type" value="Genomic_DNA"/>
</dbReference>
<dbReference type="Pfam" id="PF12609">
    <property type="entry name" value="DUF3774"/>
    <property type="match status" value="1"/>
</dbReference>
<dbReference type="InterPro" id="IPR022251">
    <property type="entry name" value="DUF3774_wound-induced"/>
</dbReference>
<sequence>MSYMNRIYMAVAVAAMKSHSDQGQKLKILNHAKKRFFSGPDAADLRPLSGLINSGVGGSVGGGADGNWNQTEESLRHAIMYMAAGMAVAKGHSDPAKMGIFTGGNGSDPANLRPSSGFIDSGVGGFLGGGEERRNRTEESLRQVMYFNCWGQV</sequence>